<evidence type="ECO:0000256" key="2">
    <source>
        <dbReference type="ARBA" id="ARBA00005840"/>
    </source>
</evidence>
<evidence type="ECO:0000256" key="4">
    <source>
        <dbReference type="ARBA" id="ARBA00022692"/>
    </source>
</evidence>
<evidence type="ECO:0000259" key="10">
    <source>
        <dbReference type="Pfam" id="PF01578"/>
    </source>
</evidence>
<keyword evidence="12" id="KW-1185">Reference proteome</keyword>
<evidence type="ECO:0000256" key="5">
    <source>
        <dbReference type="ARBA" id="ARBA00022748"/>
    </source>
</evidence>
<evidence type="ECO:0000256" key="9">
    <source>
        <dbReference type="SAM" id="Phobius"/>
    </source>
</evidence>
<dbReference type="GO" id="GO:0005886">
    <property type="term" value="C:plasma membrane"/>
    <property type="evidence" value="ECO:0007669"/>
    <property type="project" value="TreeGrafter"/>
</dbReference>
<keyword evidence="4 9" id="KW-0812">Transmembrane</keyword>
<feature type="transmembrane region" description="Helical" evidence="9">
    <location>
        <begin position="214"/>
        <end position="238"/>
    </location>
</feature>
<dbReference type="HOGENOM" id="CLU_066538_1_0_11"/>
<sequence>MTTTQPGHSSVAGPPTDTRADAAQAPTGGWPTGTGSKATLVLGTIVVLGGVLLAVLGLAITKPDVQLGERMRPIYVHVPTVSAAYLLFVVNAVGSAMWLWRKSRFWDQLAAAAAEVGLVFLGLTLLTGAFWGRITWGVYWDWDARLTSTLVMFLAYLGYVALRGSILDPTTRATRAAVLGLGSALLIPLVHKSVDWWRSYHQGSTLFGELDPAMGGLQLFTLFLGLTVGTALAAWLLIHRFRVGWLELQVEEGGLSEAIDARRAEAAGASDGTAVEPVATKGMDA</sequence>
<dbReference type="Pfam" id="PF01578">
    <property type="entry name" value="Cytochrom_C_asm"/>
    <property type="match status" value="1"/>
</dbReference>
<accession>R4YZW5</accession>
<evidence type="ECO:0000256" key="8">
    <source>
        <dbReference type="SAM" id="MobiDB-lite"/>
    </source>
</evidence>
<keyword evidence="5" id="KW-0201">Cytochrome c-type biogenesis</keyword>
<dbReference type="PRINTS" id="PR01386">
    <property type="entry name" value="CCMCBIOGNSIS"/>
</dbReference>
<dbReference type="GO" id="GO:0020037">
    <property type="term" value="F:heme binding"/>
    <property type="evidence" value="ECO:0007669"/>
    <property type="project" value="InterPro"/>
</dbReference>
<feature type="transmembrane region" description="Helical" evidence="9">
    <location>
        <begin position="80"/>
        <end position="100"/>
    </location>
</feature>
<dbReference type="InterPro" id="IPR002541">
    <property type="entry name" value="Cyt_c_assembly"/>
</dbReference>
<proteinExistence type="inferred from homology"/>
<dbReference type="eggNOG" id="COG0755">
    <property type="taxonomic scope" value="Bacteria"/>
</dbReference>
<evidence type="ECO:0000256" key="6">
    <source>
        <dbReference type="ARBA" id="ARBA00022989"/>
    </source>
</evidence>
<evidence type="ECO:0000256" key="1">
    <source>
        <dbReference type="ARBA" id="ARBA00004141"/>
    </source>
</evidence>
<feature type="transmembrane region" description="Helical" evidence="9">
    <location>
        <begin position="144"/>
        <end position="162"/>
    </location>
</feature>
<evidence type="ECO:0000256" key="3">
    <source>
        <dbReference type="ARBA" id="ARBA00016463"/>
    </source>
</evidence>
<dbReference type="STRING" id="1229780.BN381_310051"/>
<keyword evidence="7 9" id="KW-0472">Membrane</keyword>
<feature type="transmembrane region" description="Helical" evidence="9">
    <location>
        <begin position="112"/>
        <end position="132"/>
    </location>
</feature>
<protein>
    <recommendedName>
        <fullName evidence="3">Heme exporter protein C</fullName>
    </recommendedName>
</protein>
<dbReference type="PANTHER" id="PTHR30071">
    <property type="entry name" value="HEME EXPORTER PROTEIN C"/>
    <property type="match status" value="1"/>
</dbReference>
<gene>
    <name evidence="11" type="ORF">BN381_310051</name>
</gene>
<name>R4YZW5_9ACTN</name>
<organism evidence="11 12">
    <name type="scientific">Candidatus Neomicrothrix parvicella RN1</name>
    <dbReference type="NCBI Taxonomy" id="1229780"/>
    <lineage>
        <taxon>Bacteria</taxon>
        <taxon>Bacillati</taxon>
        <taxon>Actinomycetota</taxon>
        <taxon>Acidimicrobiia</taxon>
        <taxon>Acidimicrobiales</taxon>
        <taxon>Microthrixaceae</taxon>
        <taxon>Candidatus Neomicrothrix</taxon>
    </lineage>
</organism>
<dbReference type="PANTHER" id="PTHR30071:SF1">
    <property type="entry name" value="CYTOCHROME B_B6 PROTEIN-RELATED"/>
    <property type="match status" value="1"/>
</dbReference>
<dbReference type="InterPro" id="IPR045062">
    <property type="entry name" value="Cyt_c_biogenesis_CcsA/CcmC"/>
</dbReference>
<dbReference type="AlphaFoldDB" id="R4YZW5"/>
<dbReference type="Proteomes" id="UP000018291">
    <property type="component" value="Unassembled WGS sequence"/>
</dbReference>
<comment type="caution">
    <text evidence="11">The sequence shown here is derived from an EMBL/GenBank/DDBJ whole genome shotgun (WGS) entry which is preliminary data.</text>
</comment>
<evidence type="ECO:0000313" key="11">
    <source>
        <dbReference type="EMBL" id="CCM63955.1"/>
    </source>
</evidence>
<evidence type="ECO:0000313" key="12">
    <source>
        <dbReference type="Proteomes" id="UP000018291"/>
    </source>
</evidence>
<dbReference type="InterPro" id="IPR003557">
    <property type="entry name" value="Cyt_c_biogenesis_CcmC"/>
</dbReference>
<dbReference type="GO" id="GO:0017004">
    <property type="term" value="P:cytochrome complex assembly"/>
    <property type="evidence" value="ECO:0007669"/>
    <property type="project" value="UniProtKB-KW"/>
</dbReference>
<feature type="domain" description="Cytochrome c assembly protein" evidence="10">
    <location>
        <begin position="40"/>
        <end position="198"/>
    </location>
</feature>
<reference evidence="11 12" key="1">
    <citation type="journal article" date="2013" name="ISME J.">
        <title>Metabolic model for the filamentous 'Candidatus Microthrix parvicella' based on genomic and metagenomic analyses.</title>
        <authorList>
            <person name="Jon McIlroy S."/>
            <person name="Kristiansen R."/>
            <person name="Albertsen M."/>
            <person name="Michael Karst S."/>
            <person name="Rossetti S."/>
            <person name="Lund Nielsen J."/>
            <person name="Tandoi V."/>
            <person name="James Seviour R."/>
            <person name="Nielsen P.H."/>
        </authorList>
    </citation>
    <scope>NUCLEOTIDE SEQUENCE [LARGE SCALE GENOMIC DNA]</scope>
    <source>
        <strain evidence="11 12">RN1</strain>
    </source>
</reference>
<feature type="transmembrane region" description="Helical" evidence="9">
    <location>
        <begin position="40"/>
        <end position="60"/>
    </location>
</feature>
<evidence type="ECO:0000256" key="7">
    <source>
        <dbReference type="ARBA" id="ARBA00023136"/>
    </source>
</evidence>
<feature type="region of interest" description="Disordered" evidence="8">
    <location>
        <begin position="1"/>
        <end position="31"/>
    </location>
</feature>
<comment type="similarity">
    <text evidence="2">Belongs to the CcmC/CycZ/HelC family.</text>
</comment>
<dbReference type="EMBL" id="CANL01000025">
    <property type="protein sequence ID" value="CCM63955.1"/>
    <property type="molecule type" value="Genomic_DNA"/>
</dbReference>
<keyword evidence="6 9" id="KW-1133">Transmembrane helix</keyword>
<comment type="subcellular location">
    <subcellularLocation>
        <location evidence="1">Membrane</location>
        <topology evidence="1">Multi-pass membrane protein</topology>
    </subcellularLocation>
</comment>
<dbReference type="GO" id="GO:0015232">
    <property type="term" value="F:heme transmembrane transporter activity"/>
    <property type="evidence" value="ECO:0007669"/>
    <property type="project" value="InterPro"/>
</dbReference>
<dbReference type="RefSeq" id="WP_012227344.1">
    <property type="nucleotide sequence ID" value="NZ_HG422565.1"/>
</dbReference>